<keyword evidence="3 7" id="KW-0812">Transmembrane</keyword>
<dbReference type="InterPro" id="IPR037185">
    <property type="entry name" value="EmrE-like"/>
</dbReference>
<protein>
    <submittedName>
        <fullName evidence="9">EamA family protein</fullName>
    </submittedName>
</protein>
<feature type="transmembrane region" description="Helical" evidence="7">
    <location>
        <begin position="203"/>
        <end position="226"/>
    </location>
</feature>
<keyword evidence="5 7" id="KW-0472">Membrane</keyword>
<evidence type="ECO:0000313" key="10">
    <source>
        <dbReference type="Proteomes" id="UP000250443"/>
    </source>
</evidence>
<feature type="transmembrane region" description="Helical" evidence="7">
    <location>
        <begin position="98"/>
        <end position="116"/>
    </location>
</feature>
<evidence type="ECO:0000256" key="1">
    <source>
        <dbReference type="ARBA" id="ARBA00004141"/>
    </source>
</evidence>
<keyword evidence="4 7" id="KW-1133">Transmembrane helix</keyword>
<accession>A0A2X2E7G9</accession>
<feature type="transmembrane region" description="Helical" evidence="7">
    <location>
        <begin position="148"/>
        <end position="167"/>
    </location>
</feature>
<evidence type="ECO:0000259" key="8">
    <source>
        <dbReference type="Pfam" id="PF00892"/>
    </source>
</evidence>
<feature type="transmembrane region" description="Helical" evidence="7">
    <location>
        <begin position="42"/>
        <end position="63"/>
    </location>
</feature>
<dbReference type="NCBIfam" id="NF007823">
    <property type="entry name" value="PRK10532.1"/>
    <property type="match status" value="1"/>
</dbReference>
<dbReference type="EMBL" id="UAUF01000008">
    <property type="protein sequence ID" value="SPZ02720.1"/>
    <property type="molecule type" value="Genomic_DNA"/>
</dbReference>
<dbReference type="PANTHER" id="PTHR32322">
    <property type="entry name" value="INNER MEMBRANE TRANSPORTER"/>
    <property type="match status" value="1"/>
</dbReference>
<comment type="subcellular location">
    <subcellularLocation>
        <location evidence="1">Membrane</location>
        <topology evidence="1">Multi-pass membrane protein</topology>
    </subcellularLocation>
</comment>
<feature type="transmembrane region" description="Helical" evidence="7">
    <location>
        <begin position="123"/>
        <end position="142"/>
    </location>
</feature>
<feature type="transmembrane region" description="Helical" evidence="7">
    <location>
        <begin position="264"/>
        <end position="285"/>
    </location>
</feature>
<evidence type="ECO:0000256" key="7">
    <source>
        <dbReference type="SAM" id="Phobius"/>
    </source>
</evidence>
<dbReference type="SUPFAM" id="SSF103481">
    <property type="entry name" value="Multidrug resistance efflux transporter EmrE"/>
    <property type="match status" value="2"/>
</dbReference>
<feature type="transmembrane region" description="Helical" evidence="7">
    <location>
        <begin position="238"/>
        <end position="258"/>
    </location>
</feature>
<feature type="transmembrane region" description="Helical" evidence="7">
    <location>
        <begin position="174"/>
        <end position="197"/>
    </location>
</feature>
<dbReference type="InterPro" id="IPR000620">
    <property type="entry name" value="EamA_dom"/>
</dbReference>
<dbReference type="Pfam" id="PF00892">
    <property type="entry name" value="EamA"/>
    <property type="match status" value="1"/>
</dbReference>
<comment type="similarity">
    <text evidence="2">Belongs to the EamA transporter family.</text>
</comment>
<feature type="region of interest" description="Disordered" evidence="6">
    <location>
        <begin position="285"/>
        <end position="315"/>
    </location>
</feature>
<reference evidence="9 10" key="1">
    <citation type="submission" date="2018-06" db="EMBL/GenBank/DDBJ databases">
        <authorList>
            <consortium name="Pathogen Informatics"/>
            <person name="Doyle S."/>
        </authorList>
    </citation>
    <scope>NUCLEOTIDE SEQUENCE [LARGE SCALE GENOMIC DNA]</scope>
    <source>
        <strain evidence="9 10">NCTC11842</strain>
    </source>
</reference>
<feature type="transmembrane region" description="Helical" evidence="7">
    <location>
        <begin position="75"/>
        <end position="92"/>
    </location>
</feature>
<dbReference type="PANTHER" id="PTHR32322:SF2">
    <property type="entry name" value="EAMA DOMAIN-CONTAINING PROTEIN"/>
    <property type="match status" value="1"/>
</dbReference>
<evidence type="ECO:0000256" key="4">
    <source>
        <dbReference type="ARBA" id="ARBA00022989"/>
    </source>
</evidence>
<evidence type="ECO:0000256" key="6">
    <source>
        <dbReference type="SAM" id="MobiDB-lite"/>
    </source>
</evidence>
<dbReference type="GO" id="GO:0016020">
    <property type="term" value="C:membrane"/>
    <property type="evidence" value="ECO:0007669"/>
    <property type="project" value="UniProtKB-SubCell"/>
</dbReference>
<sequence>MSQLNARPLATLIPVCLLLVAMISLQSSASLAKSLFPVLGPIGVTALRLLFSALLLVAVLRPWKVLGKGKPWKSLVVYGIALGIMNVSIYLAMQRIPIGIAVALEFTGPLAVAIIASRRLIDFVWIILAILGLVLLLPVGHAASGVDLLGAFFALLAGACWALYIVFGKKAGAVYGASTVALGSCIAALGVLPLGLYETGPGLFAVETLPVILAIAVMSSALPYVLEMMALTKLPTQTFGTLMSLSPALGALSGFIFLGETLTLGQWTALACIVAASIGTTLTIGKSSDAPPPESGEALAGEGTTLKGSKPNRGG</sequence>
<dbReference type="AlphaFoldDB" id="A0A2X2E7G9"/>
<organism evidence="9 10">
    <name type="scientific">Pseudomonas luteola</name>
    <dbReference type="NCBI Taxonomy" id="47886"/>
    <lineage>
        <taxon>Bacteria</taxon>
        <taxon>Pseudomonadati</taxon>
        <taxon>Pseudomonadota</taxon>
        <taxon>Gammaproteobacteria</taxon>
        <taxon>Pseudomonadales</taxon>
        <taxon>Pseudomonadaceae</taxon>
        <taxon>Pseudomonas</taxon>
    </lineage>
</organism>
<feature type="domain" description="EamA" evidence="8">
    <location>
        <begin position="149"/>
        <end position="280"/>
    </location>
</feature>
<proteinExistence type="inferred from homology"/>
<evidence type="ECO:0000256" key="5">
    <source>
        <dbReference type="ARBA" id="ARBA00023136"/>
    </source>
</evidence>
<name>A0A2X2E7G9_PSELU</name>
<dbReference type="RefSeq" id="WP_010797166.1">
    <property type="nucleotide sequence ID" value="NZ_CP069262.1"/>
</dbReference>
<evidence type="ECO:0000256" key="3">
    <source>
        <dbReference type="ARBA" id="ARBA00022692"/>
    </source>
</evidence>
<gene>
    <name evidence="9" type="primary">rhtA</name>
    <name evidence="9" type="ORF">NCTC11842_00757</name>
</gene>
<dbReference type="InterPro" id="IPR050638">
    <property type="entry name" value="AA-Vitamin_Transporters"/>
</dbReference>
<evidence type="ECO:0000256" key="2">
    <source>
        <dbReference type="ARBA" id="ARBA00007362"/>
    </source>
</evidence>
<evidence type="ECO:0000313" key="9">
    <source>
        <dbReference type="EMBL" id="SPZ02720.1"/>
    </source>
</evidence>
<dbReference type="GeneID" id="300266220"/>
<dbReference type="Proteomes" id="UP000250443">
    <property type="component" value="Unassembled WGS sequence"/>
</dbReference>